<feature type="non-terminal residue" evidence="1">
    <location>
        <position position="112"/>
    </location>
</feature>
<gene>
    <name evidence="1" type="ORF">P167DRAFT_467393</name>
</gene>
<reference evidence="1 2" key="1">
    <citation type="journal article" date="2018" name="Nat. Ecol. Evol.">
        <title>Pezizomycetes genomes reveal the molecular basis of ectomycorrhizal truffle lifestyle.</title>
        <authorList>
            <person name="Murat C."/>
            <person name="Payen T."/>
            <person name="Noel B."/>
            <person name="Kuo A."/>
            <person name="Morin E."/>
            <person name="Chen J."/>
            <person name="Kohler A."/>
            <person name="Krizsan K."/>
            <person name="Balestrini R."/>
            <person name="Da Silva C."/>
            <person name="Montanini B."/>
            <person name="Hainaut M."/>
            <person name="Levati E."/>
            <person name="Barry K.W."/>
            <person name="Belfiori B."/>
            <person name="Cichocki N."/>
            <person name="Clum A."/>
            <person name="Dockter R.B."/>
            <person name="Fauchery L."/>
            <person name="Guy J."/>
            <person name="Iotti M."/>
            <person name="Le Tacon F."/>
            <person name="Lindquist E.A."/>
            <person name="Lipzen A."/>
            <person name="Malagnac F."/>
            <person name="Mello A."/>
            <person name="Molinier V."/>
            <person name="Miyauchi S."/>
            <person name="Poulain J."/>
            <person name="Riccioni C."/>
            <person name="Rubini A."/>
            <person name="Sitrit Y."/>
            <person name="Splivallo R."/>
            <person name="Traeger S."/>
            <person name="Wang M."/>
            <person name="Zifcakova L."/>
            <person name="Wipf D."/>
            <person name="Zambonelli A."/>
            <person name="Paolocci F."/>
            <person name="Nowrousian M."/>
            <person name="Ottonello S."/>
            <person name="Baldrian P."/>
            <person name="Spatafora J.W."/>
            <person name="Henrissat B."/>
            <person name="Nagy L.G."/>
            <person name="Aury J.M."/>
            <person name="Wincker P."/>
            <person name="Grigoriev I.V."/>
            <person name="Bonfante P."/>
            <person name="Martin F.M."/>
        </authorList>
    </citation>
    <scope>NUCLEOTIDE SEQUENCE [LARGE SCALE GENOMIC DNA]</scope>
    <source>
        <strain evidence="1 2">CCBAS932</strain>
    </source>
</reference>
<evidence type="ECO:0000313" key="1">
    <source>
        <dbReference type="EMBL" id="RPB06556.1"/>
    </source>
</evidence>
<dbReference type="AlphaFoldDB" id="A0A3N4K7P8"/>
<dbReference type="InParanoid" id="A0A3N4K7P8"/>
<sequence>PVRYFKCLQVPVSVFQKSDSYEIHNIRCTGEALFRKRAVRNDWAWIKVATTDPWGAFQGHLPGHLKAIFRLRDIFTRKTYQLCLFELLESRDRGLPEGSHGLIRVARRTRQR</sequence>
<dbReference type="OrthoDB" id="5436879at2759"/>
<evidence type="ECO:0000313" key="2">
    <source>
        <dbReference type="Proteomes" id="UP000277580"/>
    </source>
</evidence>
<feature type="non-terminal residue" evidence="1">
    <location>
        <position position="1"/>
    </location>
</feature>
<protein>
    <submittedName>
        <fullName evidence="1">Uncharacterized protein</fullName>
    </submittedName>
</protein>
<accession>A0A3N4K7P8</accession>
<dbReference type="Proteomes" id="UP000277580">
    <property type="component" value="Unassembled WGS sequence"/>
</dbReference>
<dbReference type="EMBL" id="ML119283">
    <property type="protein sequence ID" value="RPB06556.1"/>
    <property type="molecule type" value="Genomic_DNA"/>
</dbReference>
<name>A0A3N4K7P8_9PEZI</name>
<keyword evidence="2" id="KW-1185">Reference proteome</keyword>
<proteinExistence type="predicted"/>
<organism evidence="1 2">
    <name type="scientific">Morchella conica CCBAS932</name>
    <dbReference type="NCBI Taxonomy" id="1392247"/>
    <lineage>
        <taxon>Eukaryota</taxon>
        <taxon>Fungi</taxon>
        <taxon>Dikarya</taxon>
        <taxon>Ascomycota</taxon>
        <taxon>Pezizomycotina</taxon>
        <taxon>Pezizomycetes</taxon>
        <taxon>Pezizales</taxon>
        <taxon>Morchellaceae</taxon>
        <taxon>Morchella</taxon>
    </lineage>
</organism>